<feature type="region of interest" description="Disordered" evidence="1">
    <location>
        <begin position="1"/>
        <end position="105"/>
    </location>
</feature>
<dbReference type="OrthoDB" id="4567503at2"/>
<dbReference type="KEGG" id="nno:NONO_c72660"/>
<reference evidence="4 5" key="1">
    <citation type="journal article" date="2014" name="Appl. Environ. Microbiol.">
        <title>Insights into the Microbial Degradation of Rubber and Gutta-Percha by Analysis of the Complete Genome of Nocardia nova SH22a.</title>
        <authorList>
            <person name="Luo Q."/>
            <person name="Hiessl S."/>
            <person name="Poehlein A."/>
            <person name="Daniel R."/>
            <person name="Steinbuchel A."/>
        </authorList>
    </citation>
    <scope>NUCLEOTIDE SEQUENCE [LARGE SCALE GENOMIC DNA]</scope>
    <source>
        <strain evidence="4">SH22a</strain>
    </source>
</reference>
<gene>
    <name evidence="4" type="ORF">NONO_c72660</name>
</gene>
<dbReference type="RefSeq" id="WP_038551279.1">
    <property type="nucleotide sequence ID" value="NZ_CP006850.1"/>
</dbReference>
<evidence type="ECO:0000256" key="1">
    <source>
        <dbReference type="SAM" id="MobiDB-lite"/>
    </source>
</evidence>
<feature type="region of interest" description="Disordered" evidence="1">
    <location>
        <begin position="191"/>
        <end position="223"/>
    </location>
</feature>
<accession>W5TSZ3</accession>
<dbReference type="Proteomes" id="UP000019150">
    <property type="component" value="Chromosome"/>
</dbReference>
<protein>
    <recommendedName>
        <fullName evidence="3">DUF5666 domain-containing protein</fullName>
    </recommendedName>
</protein>
<keyword evidence="2" id="KW-0812">Transmembrane</keyword>
<proteinExistence type="predicted"/>
<evidence type="ECO:0000313" key="4">
    <source>
        <dbReference type="EMBL" id="AHH22023.1"/>
    </source>
</evidence>
<dbReference type="STRING" id="1415166.NONO_c72660"/>
<feature type="transmembrane region" description="Helical" evidence="2">
    <location>
        <begin position="163"/>
        <end position="187"/>
    </location>
</feature>
<organism evidence="4 5">
    <name type="scientific">Nocardia nova SH22a</name>
    <dbReference type="NCBI Taxonomy" id="1415166"/>
    <lineage>
        <taxon>Bacteria</taxon>
        <taxon>Bacillati</taxon>
        <taxon>Actinomycetota</taxon>
        <taxon>Actinomycetes</taxon>
        <taxon>Mycobacteriales</taxon>
        <taxon>Nocardiaceae</taxon>
        <taxon>Nocardia</taxon>
    </lineage>
</organism>
<feature type="domain" description="DUF5666" evidence="3">
    <location>
        <begin position="239"/>
        <end position="301"/>
    </location>
</feature>
<evidence type="ECO:0000313" key="5">
    <source>
        <dbReference type="Proteomes" id="UP000019150"/>
    </source>
</evidence>
<dbReference type="EMBL" id="CP006850">
    <property type="protein sequence ID" value="AHH22023.1"/>
    <property type="molecule type" value="Genomic_DNA"/>
</dbReference>
<dbReference type="HOGENOM" id="CLU_927114_0_0_11"/>
<evidence type="ECO:0000256" key="2">
    <source>
        <dbReference type="SAM" id="Phobius"/>
    </source>
</evidence>
<dbReference type="PATRIC" id="fig|1415166.3.peg.7457"/>
<keyword evidence="2" id="KW-1133">Transmembrane helix</keyword>
<keyword evidence="5" id="KW-1185">Reference proteome</keyword>
<evidence type="ECO:0000259" key="3">
    <source>
        <dbReference type="Pfam" id="PF18914"/>
    </source>
</evidence>
<dbReference type="InterPro" id="IPR043724">
    <property type="entry name" value="DUF5666"/>
</dbReference>
<keyword evidence="2" id="KW-0472">Membrane</keyword>
<feature type="region of interest" description="Disordered" evidence="1">
    <location>
        <begin position="131"/>
        <end position="155"/>
    </location>
</feature>
<dbReference type="eggNOG" id="ENOG50339ZB">
    <property type="taxonomic scope" value="Bacteria"/>
</dbReference>
<name>W5TSZ3_9NOCA</name>
<dbReference type="AlphaFoldDB" id="W5TSZ3"/>
<dbReference type="Pfam" id="PF18914">
    <property type="entry name" value="DUF5666"/>
    <property type="match status" value="1"/>
</dbReference>
<sequence>MTNPSDPWAQRPDSPDTPTEKIGASGGDPGETPTHTTEYSEAYGRGQDPYESTKPYGHPGPYEHTTPYEHGPGDPTAVSGAPTGYPVYQGQFFEQPPGPNPTRELPPYDSQWGAYESGYGPSTGYPVYGAPGTGPGAPGPGAPREPTGPTGLPVEPPRRRTGLWILLTAAVFVLVVLGGIAAGLLLAGNNDSSSTEAATGGPVPTRIPVVPPQPSGGAQPSLPELPGLGGIDGLGATMGTVSSNDGSTIVLQSLLGDTVTVHTDADTQVIASGSGTVADLHSGDMVVVQGDKGQDGSIMAKIIIGTQLPR</sequence>